<dbReference type="PANTHER" id="PTHR43540">
    <property type="entry name" value="PEROXYUREIDOACRYLATE/UREIDOACRYLATE AMIDOHYDROLASE-RELATED"/>
    <property type="match status" value="1"/>
</dbReference>
<dbReference type="Gene3D" id="3.40.50.850">
    <property type="entry name" value="Isochorismatase-like"/>
    <property type="match status" value="1"/>
</dbReference>
<dbReference type="InterPro" id="IPR050272">
    <property type="entry name" value="Isochorismatase-like_hydrls"/>
</dbReference>
<dbReference type="EMBL" id="CP099837">
    <property type="protein sequence ID" value="USY18846.1"/>
    <property type="molecule type" value="Genomic_DNA"/>
</dbReference>
<reference evidence="3" key="1">
    <citation type="submission" date="2022-06" db="EMBL/GenBank/DDBJ databases">
        <authorList>
            <person name="Ping M."/>
        </authorList>
    </citation>
    <scope>NUCLEOTIDE SEQUENCE</scope>
    <source>
        <strain evidence="3">JCM11759T</strain>
    </source>
</reference>
<proteinExistence type="predicted"/>
<dbReference type="PANTHER" id="PTHR43540:SF1">
    <property type="entry name" value="ISOCHORISMATASE HYDROLASE"/>
    <property type="match status" value="1"/>
</dbReference>
<dbReference type="InterPro" id="IPR000868">
    <property type="entry name" value="Isochorismatase-like_dom"/>
</dbReference>
<evidence type="ECO:0000259" key="2">
    <source>
        <dbReference type="Pfam" id="PF00857"/>
    </source>
</evidence>
<dbReference type="Proteomes" id="UP001055940">
    <property type="component" value="Chromosome"/>
</dbReference>
<gene>
    <name evidence="3" type="ORF">NE857_26770</name>
</gene>
<dbReference type="Pfam" id="PF00857">
    <property type="entry name" value="Isochorismatase"/>
    <property type="match status" value="1"/>
</dbReference>
<evidence type="ECO:0000256" key="1">
    <source>
        <dbReference type="ARBA" id="ARBA00022801"/>
    </source>
</evidence>
<feature type="domain" description="Isochorismatase-like" evidence="2">
    <location>
        <begin position="9"/>
        <end position="110"/>
    </location>
</feature>
<organism evidence="3 4">
    <name type="scientific">Nocardiopsis exhalans</name>
    <dbReference type="NCBI Taxonomy" id="163604"/>
    <lineage>
        <taxon>Bacteria</taxon>
        <taxon>Bacillati</taxon>
        <taxon>Actinomycetota</taxon>
        <taxon>Actinomycetes</taxon>
        <taxon>Streptosporangiales</taxon>
        <taxon>Nocardiopsidaceae</taxon>
        <taxon>Nocardiopsis</taxon>
    </lineage>
</organism>
<dbReference type="InterPro" id="IPR036380">
    <property type="entry name" value="Isochorismatase-like_sf"/>
</dbReference>
<evidence type="ECO:0000313" key="4">
    <source>
        <dbReference type="Proteomes" id="UP001055940"/>
    </source>
</evidence>
<keyword evidence="1" id="KW-0378">Hydrolase</keyword>
<dbReference type="SUPFAM" id="SSF52499">
    <property type="entry name" value="Isochorismatase-like hydrolases"/>
    <property type="match status" value="1"/>
</dbReference>
<evidence type="ECO:0000313" key="3">
    <source>
        <dbReference type="EMBL" id="USY18846.1"/>
    </source>
</evidence>
<dbReference type="RefSeq" id="WP_254418158.1">
    <property type="nucleotide sequence ID" value="NZ_BAAAJB010000016.1"/>
</dbReference>
<protein>
    <submittedName>
        <fullName evidence="3">Isochorismatase family protein</fullName>
    </submittedName>
</protein>
<keyword evidence="4" id="KW-1185">Reference proteome</keyword>
<accession>A0ABY5D534</accession>
<name>A0ABY5D534_9ACTN</name>
<sequence length="161" mass="17602">MNPTRTGRALVVVDAQQSFLQRESWQASSGPGVADRIGHLVDHFRGRGGRGVWVLHTEPGSGTVFDPELGFVEPMPGLNPADGEPLLTKTAHSAFTGTDLRRLLTGWGVTEATGLTPLRYQQRLRLERAEQLIGEGATMESAARTVGFQDARMLRRLRSNP</sequence>